<dbReference type="RefSeq" id="WP_091186554.1">
    <property type="nucleotide sequence ID" value="NZ_FOFA01000013.1"/>
</dbReference>
<keyword evidence="2" id="KW-0732">Signal</keyword>
<evidence type="ECO:0000313" key="3">
    <source>
        <dbReference type="EMBL" id="SER32098.1"/>
    </source>
</evidence>
<evidence type="ECO:0000313" key="4">
    <source>
        <dbReference type="Proteomes" id="UP000198504"/>
    </source>
</evidence>
<dbReference type="AlphaFoldDB" id="A0A1H9N870"/>
<feature type="region of interest" description="Disordered" evidence="1">
    <location>
        <begin position="36"/>
        <end position="68"/>
    </location>
</feature>
<evidence type="ECO:0008006" key="5">
    <source>
        <dbReference type="Google" id="ProtNLM"/>
    </source>
</evidence>
<accession>A0A1H9N870</accession>
<dbReference type="STRING" id="1036181.SAMN05421756_11314"/>
<reference evidence="4" key="1">
    <citation type="submission" date="2016-10" db="EMBL/GenBank/DDBJ databases">
        <authorList>
            <person name="Varghese N."/>
            <person name="Submissions S."/>
        </authorList>
    </citation>
    <scope>NUCLEOTIDE SEQUENCE [LARGE SCALE GENOMIC DNA]</scope>
    <source>
        <strain evidence="4">CGMCC 4.6856</strain>
    </source>
</reference>
<feature type="signal peptide" evidence="2">
    <location>
        <begin position="1"/>
        <end position="26"/>
    </location>
</feature>
<keyword evidence="4" id="KW-1185">Reference proteome</keyword>
<name>A0A1H9N870_9ACTN</name>
<feature type="compositionally biased region" description="Low complexity" evidence="1">
    <location>
        <begin position="36"/>
        <end position="62"/>
    </location>
</feature>
<dbReference type="EMBL" id="FOFA01000013">
    <property type="protein sequence ID" value="SER32098.1"/>
    <property type="molecule type" value="Genomic_DNA"/>
</dbReference>
<gene>
    <name evidence="3" type="ORF">SAMN05421756_11314</name>
</gene>
<evidence type="ECO:0000256" key="1">
    <source>
        <dbReference type="SAM" id="MobiDB-lite"/>
    </source>
</evidence>
<organism evidence="3 4">
    <name type="scientific">Microlunatus flavus</name>
    <dbReference type="NCBI Taxonomy" id="1036181"/>
    <lineage>
        <taxon>Bacteria</taxon>
        <taxon>Bacillati</taxon>
        <taxon>Actinomycetota</taxon>
        <taxon>Actinomycetes</taxon>
        <taxon>Propionibacteriales</taxon>
        <taxon>Propionibacteriaceae</taxon>
        <taxon>Microlunatus</taxon>
    </lineage>
</organism>
<sequence length="161" mass="15775">MRLVSRVSSRVTVPVLAPLVACAALAGCSSSASEAGSATPAPASSAASSGPPASAPASSAPGSSGGEITFTGALSGRMTANACHDGMAQLAVTVDGEEQTYSGLIDADDFTFAVPHSTGYTLADGTSKPSVSGTTYTVKNTRLVSITNDDTITANGSVTCP</sequence>
<evidence type="ECO:0000256" key="2">
    <source>
        <dbReference type="SAM" id="SignalP"/>
    </source>
</evidence>
<protein>
    <recommendedName>
        <fullName evidence="5">Lipoprotein antigen</fullName>
    </recommendedName>
</protein>
<dbReference type="PROSITE" id="PS51257">
    <property type="entry name" value="PROKAR_LIPOPROTEIN"/>
    <property type="match status" value="1"/>
</dbReference>
<dbReference type="Proteomes" id="UP000198504">
    <property type="component" value="Unassembled WGS sequence"/>
</dbReference>
<proteinExistence type="predicted"/>
<feature type="chain" id="PRO_5039078003" description="Lipoprotein antigen" evidence="2">
    <location>
        <begin position="27"/>
        <end position="161"/>
    </location>
</feature>